<dbReference type="PANTHER" id="PTHR43077:SF5">
    <property type="entry name" value="PHAGE INFECTION PROTEIN"/>
    <property type="match status" value="1"/>
</dbReference>
<reference evidence="8 9" key="1">
    <citation type="submission" date="2021-03" db="EMBL/GenBank/DDBJ databases">
        <title>Antimicrobial resistance genes in bacteria isolated from Japanese honey, and their potential for conferring macrolide and lincosamide resistance in the American foulbrood pathogen Paenibacillus larvae.</title>
        <authorList>
            <person name="Okamoto M."/>
            <person name="Kumagai M."/>
            <person name="Kanamori H."/>
            <person name="Takamatsu D."/>
        </authorList>
    </citation>
    <scope>NUCLEOTIDE SEQUENCE [LARGE SCALE GENOMIC DNA]</scope>
    <source>
        <strain evidence="8 9">J1TS3</strain>
    </source>
</reference>
<name>A0ABQ4K8V2_9BACI</name>
<feature type="transmembrane region" description="Helical" evidence="6">
    <location>
        <begin position="712"/>
        <end position="733"/>
    </location>
</feature>
<evidence type="ECO:0000313" key="9">
    <source>
        <dbReference type="Proteomes" id="UP000680279"/>
    </source>
</evidence>
<feature type="compositionally biased region" description="Polar residues" evidence="5">
    <location>
        <begin position="542"/>
        <end position="559"/>
    </location>
</feature>
<keyword evidence="3 6" id="KW-1133">Transmembrane helix</keyword>
<dbReference type="InterPro" id="IPR023908">
    <property type="entry name" value="xxxLxxG_rpt"/>
</dbReference>
<feature type="domain" description="ABC-2 type transporter transmembrane" evidence="7">
    <location>
        <begin position="625"/>
        <end position="815"/>
    </location>
</feature>
<feature type="transmembrane region" description="Helical" evidence="6">
    <location>
        <begin position="33"/>
        <end position="56"/>
    </location>
</feature>
<gene>
    <name evidence="8" type="primary">yhgE</name>
    <name evidence="8" type="ORF">J1TS3_31650</name>
</gene>
<dbReference type="NCBIfam" id="TIGR03057">
    <property type="entry name" value="xxxLxxG_by_4"/>
    <property type="match status" value="5"/>
</dbReference>
<dbReference type="InterPro" id="IPR051328">
    <property type="entry name" value="T7SS_ABC-Transporter"/>
</dbReference>
<dbReference type="InterPro" id="IPR017500">
    <property type="entry name" value="Phage_infect_YhgE_N"/>
</dbReference>
<proteinExistence type="predicted"/>
<dbReference type="SUPFAM" id="SSF58104">
    <property type="entry name" value="Methyl-accepting chemotaxis protein (MCP) signaling domain"/>
    <property type="match status" value="1"/>
</dbReference>
<feature type="transmembrane region" description="Helical" evidence="6">
    <location>
        <begin position="682"/>
        <end position="706"/>
    </location>
</feature>
<feature type="compositionally biased region" description="Basic and acidic residues" evidence="5">
    <location>
        <begin position="567"/>
        <end position="588"/>
    </location>
</feature>
<dbReference type="Proteomes" id="UP000680279">
    <property type="component" value="Unassembled WGS sequence"/>
</dbReference>
<sequence length="834" mass="90033">MNILVNNLEGRDMFMEKSNFLAEWKQIFTNKKVLIPIIAVVFVPLLYAGMFLWAFWDPYDYLKDLPVAVVNEDAGADYDGEKLELGKELTDKLKDNDEFEFHFVPKKDGYRDLENRKYYMLIEIPKDFSENATTLMNEKPKKLELKYVPNEAYNFLSSQIGETAAKEIRAEVAKAVTSTYAETMFDKVGEVAKGLEKASDGSGKLDDGAKDLADGSKELKDNLGVLASSSIEFENGVTKARSGTDELANGSQNLASGMDQLTDASDKLTSASKDVEKGSKALNGGISKVQNGLQEVDGKIPDLVAGTGQVQDGLKQLQTQLPKQMADTISTKIEASGQEMNQGLDQLNKGITGKLENDLANGLSGQLSAGIAKGVANNIENMQKEQMNKLSQALLENGIPQEAVQGIISQVNASSPSKEQIEQSMVNQLQPQVEAGVKQGMSQATAGIDGAFNLYKSEVNKKLGTSTAGLDEEIQKAVDPVFNQLTNGLGSIQSGQAALQEGVHQLSNGAKELSDGSSKLSSGQQEYVKNMEAFKQKMKEANSGTHQLSDGANELSNGMGQLADGSSKIKDGSQKLADGSEKLSDGTTELKDGTAELHEKLSDAADEAGSVKANDDTYDMMGSPVKVEKEEVNPVPNYGTGFAPYFISLGLFVGALLMTIVFNLKEPAVKPRNGITWFLGKFGVVAITGVIQALLVDAVLLFGLGIEVRSVPLFIFVSIITSITFMAMIQLLVTTLGDPGRFIAIVILIMQLTTSAGTFPLELIPKMIQPFNDLLPMTYTVQAFKAVISSGDYSFMWHNIGILALYTLGCAALTITYFIIKNKKSNQQQGETAA</sequence>
<feature type="transmembrane region" description="Helical" evidence="6">
    <location>
        <begin position="800"/>
        <end position="820"/>
    </location>
</feature>
<evidence type="ECO:0000256" key="5">
    <source>
        <dbReference type="SAM" id="MobiDB-lite"/>
    </source>
</evidence>
<dbReference type="NCBIfam" id="TIGR03061">
    <property type="entry name" value="pip_yhgE_Nterm"/>
    <property type="match status" value="1"/>
</dbReference>
<keyword evidence="9" id="KW-1185">Reference proteome</keyword>
<dbReference type="Pfam" id="PF12698">
    <property type="entry name" value="ABC2_membrane_3"/>
    <property type="match status" value="2"/>
</dbReference>
<feature type="region of interest" description="Disordered" evidence="5">
    <location>
        <begin position="540"/>
        <end position="588"/>
    </location>
</feature>
<dbReference type="PANTHER" id="PTHR43077">
    <property type="entry name" value="TRANSPORT PERMEASE YVFS-RELATED"/>
    <property type="match status" value="1"/>
</dbReference>
<dbReference type="InterPro" id="IPR013525">
    <property type="entry name" value="ABC2_TM"/>
</dbReference>
<evidence type="ECO:0000256" key="6">
    <source>
        <dbReference type="SAM" id="Phobius"/>
    </source>
</evidence>
<feature type="transmembrane region" description="Helical" evidence="6">
    <location>
        <begin position="642"/>
        <end position="662"/>
    </location>
</feature>
<dbReference type="EMBL" id="BOQT01000012">
    <property type="protein sequence ID" value="GIN22031.1"/>
    <property type="molecule type" value="Genomic_DNA"/>
</dbReference>
<organism evidence="8 9">
    <name type="scientific">Siminovitchia fordii</name>
    <dbReference type="NCBI Taxonomy" id="254759"/>
    <lineage>
        <taxon>Bacteria</taxon>
        <taxon>Bacillati</taxon>
        <taxon>Bacillota</taxon>
        <taxon>Bacilli</taxon>
        <taxon>Bacillales</taxon>
        <taxon>Bacillaceae</taxon>
        <taxon>Siminovitchia</taxon>
    </lineage>
</organism>
<evidence type="ECO:0000259" key="7">
    <source>
        <dbReference type="Pfam" id="PF12698"/>
    </source>
</evidence>
<feature type="domain" description="ABC-2 type transporter transmembrane" evidence="7">
    <location>
        <begin position="37"/>
        <end position="180"/>
    </location>
</feature>
<accession>A0ABQ4K8V2</accession>
<feature type="transmembrane region" description="Helical" evidence="6">
    <location>
        <begin position="742"/>
        <end position="761"/>
    </location>
</feature>
<dbReference type="NCBIfam" id="TIGR03062">
    <property type="entry name" value="pip_yhgE_Cterm"/>
    <property type="match status" value="1"/>
</dbReference>
<comment type="caution">
    <text evidence="8">The sequence shown here is derived from an EMBL/GenBank/DDBJ whole genome shotgun (WGS) entry which is preliminary data.</text>
</comment>
<evidence type="ECO:0000256" key="3">
    <source>
        <dbReference type="ARBA" id="ARBA00022989"/>
    </source>
</evidence>
<evidence type="ECO:0000256" key="4">
    <source>
        <dbReference type="ARBA" id="ARBA00023136"/>
    </source>
</evidence>
<evidence type="ECO:0000256" key="1">
    <source>
        <dbReference type="ARBA" id="ARBA00004141"/>
    </source>
</evidence>
<protein>
    <recommendedName>
        <fullName evidence="7">ABC-2 type transporter transmembrane domain-containing protein</fullName>
    </recommendedName>
</protein>
<keyword evidence="4 6" id="KW-0472">Membrane</keyword>
<dbReference type="InterPro" id="IPR017501">
    <property type="entry name" value="Phage_infect_YhgE_C"/>
</dbReference>
<evidence type="ECO:0000313" key="8">
    <source>
        <dbReference type="EMBL" id="GIN22031.1"/>
    </source>
</evidence>
<dbReference type="Gene3D" id="1.10.287.950">
    <property type="entry name" value="Methyl-accepting chemotaxis protein"/>
    <property type="match status" value="1"/>
</dbReference>
<comment type="subcellular location">
    <subcellularLocation>
        <location evidence="1">Membrane</location>
        <topology evidence="1">Multi-pass membrane protein</topology>
    </subcellularLocation>
</comment>
<evidence type="ECO:0000256" key="2">
    <source>
        <dbReference type="ARBA" id="ARBA00022692"/>
    </source>
</evidence>
<keyword evidence="2 6" id="KW-0812">Transmembrane</keyword>
<dbReference type="Gene3D" id="3.40.1710.10">
    <property type="entry name" value="abc type-2 transporter like domain"/>
    <property type="match status" value="1"/>
</dbReference>